<keyword evidence="10" id="KW-0809">Transit peptide</keyword>
<evidence type="ECO:0000256" key="7">
    <source>
        <dbReference type="ARBA" id="ARBA00022660"/>
    </source>
</evidence>
<evidence type="ECO:0000256" key="10">
    <source>
        <dbReference type="ARBA" id="ARBA00022946"/>
    </source>
</evidence>
<dbReference type="OrthoDB" id="9995605at2759"/>
<organism evidence="18 19">
    <name type="scientific">Sitophilus oryzae</name>
    <name type="common">Rice weevil</name>
    <name type="synonym">Curculio oryzae</name>
    <dbReference type="NCBI Taxonomy" id="7048"/>
    <lineage>
        <taxon>Eukaryota</taxon>
        <taxon>Metazoa</taxon>
        <taxon>Ecdysozoa</taxon>
        <taxon>Arthropoda</taxon>
        <taxon>Hexapoda</taxon>
        <taxon>Insecta</taxon>
        <taxon>Pterygota</taxon>
        <taxon>Neoptera</taxon>
        <taxon>Endopterygota</taxon>
        <taxon>Coleoptera</taxon>
        <taxon>Polyphaga</taxon>
        <taxon>Cucujiformia</taxon>
        <taxon>Curculionidae</taxon>
        <taxon>Dryophthorinae</taxon>
        <taxon>Sitophilus</taxon>
    </lineage>
</organism>
<keyword evidence="14 17" id="KW-0472">Membrane</keyword>
<evidence type="ECO:0000256" key="15">
    <source>
        <dbReference type="ARBA" id="ARBA00032395"/>
    </source>
</evidence>
<dbReference type="GeneID" id="115879243"/>
<comment type="subunit">
    <text evidence="4">Complex I is composed of 45 different subunits.</text>
</comment>
<evidence type="ECO:0000256" key="8">
    <source>
        <dbReference type="ARBA" id="ARBA00022692"/>
    </source>
</evidence>
<comment type="similarity">
    <text evidence="3">Belongs to the complex I NDUFB5 subunit family.</text>
</comment>
<dbReference type="KEGG" id="soy:115879243"/>
<keyword evidence="7" id="KW-0679">Respiratory chain</keyword>
<reference evidence="19" key="1">
    <citation type="submission" date="2025-08" db="UniProtKB">
        <authorList>
            <consortium name="RefSeq"/>
        </authorList>
    </citation>
    <scope>IDENTIFICATION</scope>
    <source>
        <tissue evidence="19">Gonads</tissue>
    </source>
</reference>
<evidence type="ECO:0000313" key="18">
    <source>
        <dbReference type="Proteomes" id="UP000504635"/>
    </source>
</evidence>
<evidence type="ECO:0000256" key="4">
    <source>
        <dbReference type="ARBA" id="ARBA00011533"/>
    </source>
</evidence>
<evidence type="ECO:0000256" key="3">
    <source>
        <dbReference type="ARBA" id="ARBA00007152"/>
    </source>
</evidence>
<evidence type="ECO:0000256" key="16">
    <source>
        <dbReference type="ARBA" id="ARBA00032550"/>
    </source>
</evidence>
<dbReference type="InParanoid" id="A0A6J2XMC9"/>
<evidence type="ECO:0000256" key="12">
    <source>
        <dbReference type="ARBA" id="ARBA00022989"/>
    </source>
</evidence>
<keyword evidence="18" id="KW-1185">Reference proteome</keyword>
<name>A0A6J2XMC9_SITOR</name>
<evidence type="ECO:0000256" key="1">
    <source>
        <dbReference type="ARBA" id="ARBA00003195"/>
    </source>
</evidence>
<dbReference type="GO" id="GO:0005743">
    <property type="term" value="C:mitochondrial inner membrane"/>
    <property type="evidence" value="ECO:0007669"/>
    <property type="project" value="UniProtKB-SubCell"/>
</dbReference>
<evidence type="ECO:0000256" key="11">
    <source>
        <dbReference type="ARBA" id="ARBA00022982"/>
    </source>
</evidence>
<comment type="subcellular location">
    <subcellularLocation>
        <location evidence="2">Mitochondrion inner membrane</location>
        <topology evidence="2">Single-pass membrane protein</topology>
    </subcellularLocation>
</comment>
<evidence type="ECO:0000256" key="6">
    <source>
        <dbReference type="ARBA" id="ARBA00022448"/>
    </source>
</evidence>
<evidence type="ECO:0000256" key="13">
    <source>
        <dbReference type="ARBA" id="ARBA00023128"/>
    </source>
</evidence>
<dbReference type="FunCoup" id="A0A6J2XMC9">
    <property type="interactions" value="1204"/>
</dbReference>
<dbReference type="Pfam" id="PF09781">
    <property type="entry name" value="NDUF_B5"/>
    <property type="match status" value="1"/>
</dbReference>
<dbReference type="AlphaFoldDB" id="A0A6J2XMC9"/>
<keyword evidence="9" id="KW-0999">Mitochondrion inner membrane</keyword>
<keyword evidence="6" id="KW-0813">Transport</keyword>
<dbReference type="PANTHER" id="PTHR13178">
    <property type="entry name" value="NADH-UBIQUINONE OXIDOREDUCTASE SGDH SUBUNIT"/>
    <property type="match status" value="1"/>
</dbReference>
<proteinExistence type="inferred from homology"/>
<gene>
    <name evidence="19" type="primary">LOC115879243</name>
</gene>
<evidence type="ECO:0000256" key="5">
    <source>
        <dbReference type="ARBA" id="ARBA00015175"/>
    </source>
</evidence>
<evidence type="ECO:0000256" key="9">
    <source>
        <dbReference type="ARBA" id="ARBA00022792"/>
    </source>
</evidence>
<keyword evidence="12 17" id="KW-1133">Transmembrane helix</keyword>
<evidence type="ECO:0000256" key="17">
    <source>
        <dbReference type="SAM" id="Phobius"/>
    </source>
</evidence>
<evidence type="ECO:0000256" key="2">
    <source>
        <dbReference type="ARBA" id="ARBA00004434"/>
    </source>
</evidence>
<dbReference type="Proteomes" id="UP000504635">
    <property type="component" value="Unplaced"/>
</dbReference>
<dbReference type="InterPro" id="IPR019173">
    <property type="entry name" value="NADH_UbQ_OxRdtase_B5_su"/>
</dbReference>
<evidence type="ECO:0000256" key="14">
    <source>
        <dbReference type="ARBA" id="ARBA00023136"/>
    </source>
</evidence>
<keyword evidence="13" id="KW-0496">Mitochondrion</keyword>
<dbReference type="PANTHER" id="PTHR13178:SF0">
    <property type="entry name" value="NADH DEHYDROGENASE [UBIQUINONE] 1 BETA SUBCOMPLEX SUBUNIT 5, MITOCHONDRIAL"/>
    <property type="match status" value="1"/>
</dbReference>
<protein>
    <recommendedName>
        <fullName evidence="5">NADH dehydrogenase [ubiquinone] 1 beta subcomplex subunit 5, mitochondrial</fullName>
    </recommendedName>
    <alternativeName>
        <fullName evidence="16">Complex I-SGDH</fullName>
    </alternativeName>
    <alternativeName>
        <fullName evidence="15">NADH-ubiquinone oxidoreductase SGDH subunit</fullName>
    </alternativeName>
</protein>
<keyword evidence="11" id="KW-0249">Electron transport</keyword>
<sequence length="173" mass="20593">MTLLSKLQPLLKSFTAAQINAGALRKMSEHRTMRIVASNWQWTKFKDYFHFYFMLGTIPCVLGVIGFNVFVGPAKLAEIPEDYVPKHWEYYRNPITRFLARYVCTNPQQEYEKYLSYIFIENEKAQIRKIEKDVIAKMEERNDYQSYYYRPIAANYYRIIREAADSIAEIVEK</sequence>
<dbReference type="CTD" id="46260"/>
<keyword evidence="8 17" id="KW-0812">Transmembrane</keyword>
<evidence type="ECO:0000313" key="19">
    <source>
        <dbReference type="RefSeq" id="XP_030751809.1"/>
    </source>
</evidence>
<dbReference type="RefSeq" id="XP_030751809.1">
    <property type="nucleotide sequence ID" value="XM_030895949.1"/>
</dbReference>
<feature type="transmembrane region" description="Helical" evidence="17">
    <location>
        <begin position="49"/>
        <end position="71"/>
    </location>
</feature>
<comment type="function">
    <text evidence="1">Accessory subunit of the mitochondrial membrane respiratory chain NADH dehydrogenase (Complex I), that is believed not to be involved in catalysis. Complex I functions in the transfer of electrons from NADH to the respiratory chain. The immediate electron acceptor for the enzyme is believed to be ubiquinone.</text>
</comment>
<accession>A0A6J2XMC9</accession>